<feature type="transmembrane region" description="Helical" evidence="3">
    <location>
        <begin position="17"/>
        <end position="36"/>
    </location>
</feature>
<dbReference type="InterPro" id="IPR002347">
    <property type="entry name" value="SDR_fam"/>
</dbReference>
<evidence type="ECO:0000256" key="3">
    <source>
        <dbReference type="SAM" id="Phobius"/>
    </source>
</evidence>
<dbReference type="GO" id="GO:0005811">
    <property type="term" value="C:lipid droplet"/>
    <property type="evidence" value="ECO:0007669"/>
    <property type="project" value="TreeGrafter"/>
</dbReference>
<dbReference type="OrthoDB" id="5840532at2759"/>
<keyword evidence="3" id="KW-1133">Transmembrane helix</keyword>
<evidence type="ECO:0000313" key="5">
    <source>
        <dbReference type="Proteomes" id="UP000708208"/>
    </source>
</evidence>
<dbReference type="Pfam" id="PF00106">
    <property type="entry name" value="adh_short"/>
    <property type="match status" value="1"/>
</dbReference>
<dbReference type="PANTHER" id="PTHR24322:SF736">
    <property type="entry name" value="RETINOL DEHYDROGENASE 10"/>
    <property type="match status" value="1"/>
</dbReference>
<dbReference type="Proteomes" id="UP000708208">
    <property type="component" value="Unassembled WGS sequence"/>
</dbReference>
<dbReference type="PANTHER" id="PTHR24322">
    <property type="entry name" value="PKSB"/>
    <property type="match status" value="1"/>
</dbReference>
<comment type="caution">
    <text evidence="4">The sequence shown here is derived from an EMBL/GenBank/DDBJ whole genome shotgun (WGS) entry which is preliminary data.</text>
</comment>
<reference evidence="4" key="1">
    <citation type="submission" date="2021-06" db="EMBL/GenBank/DDBJ databases">
        <authorList>
            <person name="Hodson N. C."/>
            <person name="Mongue J. A."/>
            <person name="Jaron S. K."/>
        </authorList>
    </citation>
    <scope>NUCLEOTIDE SEQUENCE</scope>
</reference>
<accession>A0A8J2JG10</accession>
<protein>
    <submittedName>
        <fullName evidence="4">Uncharacterized protein</fullName>
    </submittedName>
</protein>
<keyword evidence="5" id="KW-1185">Reference proteome</keyword>
<proteinExistence type="inferred from homology"/>
<evidence type="ECO:0000256" key="1">
    <source>
        <dbReference type="ARBA" id="ARBA00006484"/>
    </source>
</evidence>
<keyword evidence="3" id="KW-0812">Transmembrane</keyword>
<sequence>MAMGTPSYSNLRLLTDFLYLISGVTCAYFEYCYRFFVKPQMKTLSQEIILVTGAGTGLGKAMCVYLAQSSPKATLVCWDINGPENEVTVKTLHCMGVQAFGYEIDICEPAAVVKCADQVKKDVGDVTVIINNAGFLHRTEPFLNLSPVEIEKSINVNFTSQCWILRQFLPQMVAKNSGHVVTINSCQGKTGCNNFSLFSASNSAVNGLIHSLKSEMRRESANNINFTTVFAGFLNTNMVSNKNICFRYPSFQPRILEPDEAAMEIVDAFRRNEEYVFVPKRTSECLSLLSHLLPPKAKAVINDIFGVQSVNIS</sequence>
<keyword evidence="3" id="KW-0472">Membrane</keyword>
<dbReference type="GO" id="GO:0016616">
    <property type="term" value="F:oxidoreductase activity, acting on the CH-OH group of donors, NAD or NADP as acceptor"/>
    <property type="evidence" value="ECO:0007669"/>
    <property type="project" value="TreeGrafter"/>
</dbReference>
<evidence type="ECO:0000256" key="2">
    <source>
        <dbReference type="ARBA" id="ARBA00023002"/>
    </source>
</evidence>
<organism evidence="4 5">
    <name type="scientific">Allacma fusca</name>
    <dbReference type="NCBI Taxonomy" id="39272"/>
    <lineage>
        <taxon>Eukaryota</taxon>
        <taxon>Metazoa</taxon>
        <taxon>Ecdysozoa</taxon>
        <taxon>Arthropoda</taxon>
        <taxon>Hexapoda</taxon>
        <taxon>Collembola</taxon>
        <taxon>Symphypleona</taxon>
        <taxon>Sminthuridae</taxon>
        <taxon>Allacma</taxon>
    </lineage>
</organism>
<gene>
    <name evidence="4" type="ORF">AFUS01_LOCUS2958</name>
</gene>
<dbReference type="AlphaFoldDB" id="A0A8J2JG10"/>
<comment type="similarity">
    <text evidence="1">Belongs to the short-chain dehydrogenases/reductases (SDR) family.</text>
</comment>
<keyword evidence="2" id="KW-0560">Oxidoreductase</keyword>
<dbReference type="EMBL" id="CAJVCH010017417">
    <property type="protein sequence ID" value="CAG7683532.1"/>
    <property type="molecule type" value="Genomic_DNA"/>
</dbReference>
<evidence type="ECO:0000313" key="4">
    <source>
        <dbReference type="EMBL" id="CAG7683532.1"/>
    </source>
</evidence>
<name>A0A8J2JG10_9HEXA</name>